<feature type="region of interest" description="Disordered" evidence="1">
    <location>
        <begin position="105"/>
        <end position="135"/>
    </location>
</feature>
<evidence type="ECO:0000313" key="3">
    <source>
        <dbReference type="Proteomes" id="UP001157017"/>
    </source>
</evidence>
<evidence type="ECO:0000313" key="2">
    <source>
        <dbReference type="EMBL" id="GMA87876.1"/>
    </source>
</evidence>
<comment type="caution">
    <text evidence="2">The sequence shown here is derived from an EMBL/GenBank/DDBJ whole genome shotgun (WGS) entry which is preliminary data.</text>
</comment>
<dbReference type="EMBL" id="BSUZ01000001">
    <property type="protein sequence ID" value="GMA87876.1"/>
    <property type="molecule type" value="Genomic_DNA"/>
</dbReference>
<organism evidence="2 3">
    <name type="scientific">Angustibacter aerolatus</name>
    <dbReference type="NCBI Taxonomy" id="1162965"/>
    <lineage>
        <taxon>Bacteria</taxon>
        <taxon>Bacillati</taxon>
        <taxon>Actinomycetota</taxon>
        <taxon>Actinomycetes</taxon>
        <taxon>Kineosporiales</taxon>
        <taxon>Kineosporiaceae</taxon>
    </lineage>
</organism>
<gene>
    <name evidence="2" type="ORF">GCM10025868_31260</name>
</gene>
<proteinExistence type="predicted"/>
<keyword evidence="3" id="KW-1185">Reference proteome</keyword>
<reference evidence="3" key="1">
    <citation type="journal article" date="2019" name="Int. J. Syst. Evol. Microbiol.">
        <title>The Global Catalogue of Microorganisms (GCM) 10K type strain sequencing project: providing services to taxonomists for standard genome sequencing and annotation.</title>
        <authorList>
            <consortium name="The Broad Institute Genomics Platform"/>
            <consortium name="The Broad Institute Genome Sequencing Center for Infectious Disease"/>
            <person name="Wu L."/>
            <person name="Ma J."/>
        </authorList>
    </citation>
    <scope>NUCLEOTIDE SEQUENCE [LARGE SCALE GENOMIC DNA]</scope>
    <source>
        <strain evidence="3">NBRC 108730</strain>
    </source>
</reference>
<name>A0ABQ6JMD2_9ACTN</name>
<protein>
    <submittedName>
        <fullName evidence="2">Uncharacterized protein</fullName>
    </submittedName>
</protein>
<sequence>MLGLLLRDAVHPARGQGHVVDDPQVREQVVGLEHDADAGPDGVGVDPRVADVVSVELDHAVVEGLEQVDAPQQRRLARPRRADQRHALVRRDVEVEAVEHHVRPVRLAQAAHAQQRARHGTPPRPASPAAVRPGR</sequence>
<accession>A0ABQ6JMD2</accession>
<dbReference type="Proteomes" id="UP001157017">
    <property type="component" value="Unassembled WGS sequence"/>
</dbReference>
<evidence type="ECO:0000256" key="1">
    <source>
        <dbReference type="SAM" id="MobiDB-lite"/>
    </source>
</evidence>